<feature type="compositionally biased region" description="Polar residues" evidence="2">
    <location>
        <begin position="40"/>
        <end position="52"/>
    </location>
</feature>
<feature type="compositionally biased region" description="Acidic residues" evidence="2">
    <location>
        <begin position="117"/>
        <end position="134"/>
    </location>
</feature>
<feature type="domain" description="Helicase C-terminal" evidence="4">
    <location>
        <begin position="864"/>
        <end position="1022"/>
    </location>
</feature>
<feature type="compositionally biased region" description="Acidic residues" evidence="2">
    <location>
        <begin position="91"/>
        <end position="108"/>
    </location>
</feature>
<keyword evidence="1" id="KW-0378">Hydrolase</keyword>
<dbReference type="InterPro" id="IPR001650">
    <property type="entry name" value="Helicase_C-like"/>
</dbReference>
<dbReference type="PROSITE" id="PS51194">
    <property type="entry name" value="HELICASE_CTER"/>
    <property type="match status" value="1"/>
</dbReference>
<feature type="region of interest" description="Disordered" evidence="2">
    <location>
        <begin position="673"/>
        <end position="698"/>
    </location>
</feature>
<keyword evidence="5" id="KW-1185">Reference proteome</keyword>
<dbReference type="GO" id="GO:0005524">
    <property type="term" value="F:ATP binding"/>
    <property type="evidence" value="ECO:0007669"/>
    <property type="project" value="InterPro"/>
</dbReference>
<name>A0A914I665_GLORO</name>
<dbReference type="InterPro" id="IPR027417">
    <property type="entry name" value="P-loop_NTPase"/>
</dbReference>
<accession>A0A914I665</accession>
<evidence type="ECO:0000313" key="6">
    <source>
        <dbReference type="WBParaSite" id="Gr19_v10_g7261.t1"/>
    </source>
</evidence>
<feature type="domain" description="Helicase ATP-binding" evidence="3">
    <location>
        <begin position="474"/>
        <end position="645"/>
    </location>
</feature>
<organism evidence="5 6">
    <name type="scientific">Globodera rostochiensis</name>
    <name type="common">Golden nematode worm</name>
    <name type="synonym">Heterodera rostochiensis</name>
    <dbReference type="NCBI Taxonomy" id="31243"/>
    <lineage>
        <taxon>Eukaryota</taxon>
        <taxon>Metazoa</taxon>
        <taxon>Ecdysozoa</taxon>
        <taxon>Nematoda</taxon>
        <taxon>Chromadorea</taxon>
        <taxon>Rhabditida</taxon>
        <taxon>Tylenchina</taxon>
        <taxon>Tylenchomorpha</taxon>
        <taxon>Tylenchoidea</taxon>
        <taxon>Heteroderidae</taxon>
        <taxon>Heteroderinae</taxon>
        <taxon>Globodera</taxon>
    </lineage>
</organism>
<feature type="region of interest" description="Disordered" evidence="2">
    <location>
        <begin position="1"/>
        <end position="333"/>
    </location>
</feature>
<dbReference type="PANTHER" id="PTHR10799">
    <property type="entry name" value="SNF2/RAD54 HELICASE FAMILY"/>
    <property type="match status" value="1"/>
</dbReference>
<feature type="compositionally biased region" description="Acidic residues" evidence="2">
    <location>
        <begin position="687"/>
        <end position="697"/>
    </location>
</feature>
<dbReference type="AlphaFoldDB" id="A0A914I665"/>
<dbReference type="GO" id="GO:0016787">
    <property type="term" value="F:hydrolase activity"/>
    <property type="evidence" value="ECO:0007669"/>
    <property type="project" value="UniProtKB-KW"/>
</dbReference>
<dbReference type="InterPro" id="IPR014001">
    <property type="entry name" value="Helicase_ATP-bd"/>
</dbReference>
<dbReference type="Pfam" id="PF00176">
    <property type="entry name" value="SNF2-rel_dom"/>
    <property type="match status" value="1"/>
</dbReference>
<dbReference type="SUPFAM" id="SSF52540">
    <property type="entry name" value="P-loop containing nucleoside triphosphate hydrolases"/>
    <property type="match status" value="2"/>
</dbReference>
<dbReference type="InterPro" id="IPR038718">
    <property type="entry name" value="SNF2-like_sf"/>
</dbReference>
<reference evidence="6" key="1">
    <citation type="submission" date="2022-11" db="UniProtKB">
        <authorList>
            <consortium name="WormBaseParasite"/>
        </authorList>
    </citation>
    <scope>IDENTIFICATION</scope>
</reference>
<evidence type="ECO:0000259" key="4">
    <source>
        <dbReference type="PROSITE" id="PS51194"/>
    </source>
</evidence>
<dbReference type="Gene3D" id="3.40.50.10810">
    <property type="entry name" value="Tandem AAA-ATPase domain"/>
    <property type="match status" value="1"/>
</dbReference>
<dbReference type="CDD" id="cd18793">
    <property type="entry name" value="SF2_C_SNF"/>
    <property type="match status" value="1"/>
</dbReference>
<protein>
    <submittedName>
        <fullName evidence="6">Uncharacterized protein</fullName>
    </submittedName>
</protein>
<sequence length="1043" mass="118024">MNGSSTLKICSSDNEKKRIAHRGATTSGVSLKDLEHKKQSIAQSVGSSSARQRSPVGKCTQKQQTLTQYLTKASPKRRKLVSKGYNSTYDREEDEDESERMRDEDVDEGLSRSSSESDGDDDLVMGGDAEEQDEERWISKTTKNSKMNGRGGRATAQQPSRSSSSSSESKLEGTSAATAQRHLKLPPPPSIDFQVRQRAVLLSSDEEGDDSDVMSSKQQSKSTSARESRKPILMSEDEDETDWMKKNQPNTTGPSDVERKKKRAKKPEAEGMLKALKWKAEKLKEKQKKKRGKGRTRSDDEEAADSDGSSNGNEEVRADSFDSDESDAGERMSARQLKLMRALEQKCVDFVNDSDEAELKACEKFNDRFVAFVLNNRPFNSFNDLKAKAVAVNSVSGRKGTGAGAFARVLDGYLEWSQNRGILDKVLDDCRQHSKAIEKALDGGEGCSLVVSPPGLNPNCSLHPYQLVGLNWLVLMSRLGMNAILADEMGLGKTIQVIAFLAWAKDQQEAEPRLRGPHLIVVPSSTIENWMQEIGRWAPSLRVLTYYGSIDARMHLRHSARKHAVDVVLSTYNMVISRPEDRKFFKKFSLNYVIYDEGHMLRNCASQRYTNLMKVHGKRKILLTGTPLQNNLIELISLMYFTMRKLFDKYCDNIASLLQMFATRGKVLMEKTHQKGRAKKATKDEANEREEDVEVQEEPSGLYEKHKIAQAKNILQPFVLRRLKTEVLRSLPTKHERIEFCELSRVQIELYEDLLNILRSRQSSPSNSDDDEGSLSGFLMQMRQVANHPLLYRRFYDDEKVEEMSRILCQKERFYEKKRSDYVAESLAYESDIALHMLCQKFSDSIGHFSLDERLALDSGKCHKLDALLPPILRKKEKVLIFSQFTSLLDILELYMHCHHYKFLRLDGSTPVLERQEMINKFNSKSHISIFLLSTRAGGLGINLTAANHIIIHDIDFNPYNDKQAEDRCHRMGQTKDVHVVRLISKDTIEEQILTLAHQKLALERDVTSSSGGVGVQHNGIIKGNALSKQTVDELLSKALKRH</sequence>
<feature type="compositionally biased region" description="Basic residues" evidence="2">
    <location>
        <begin position="285"/>
        <end position="295"/>
    </location>
</feature>
<dbReference type="SMART" id="SM00487">
    <property type="entry name" value="DEXDc"/>
    <property type="match status" value="1"/>
</dbReference>
<dbReference type="WBParaSite" id="Gr19_v10_g7261.t1">
    <property type="protein sequence ID" value="Gr19_v10_g7261.t1"/>
    <property type="gene ID" value="Gr19_v10_g7261"/>
</dbReference>
<evidence type="ECO:0000259" key="3">
    <source>
        <dbReference type="PROSITE" id="PS51192"/>
    </source>
</evidence>
<feature type="compositionally biased region" description="Low complexity" evidence="2">
    <location>
        <begin position="60"/>
        <end position="72"/>
    </location>
</feature>
<evidence type="ECO:0000256" key="1">
    <source>
        <dbReference type="ARBA" id="ARBA00022801"/>
    </source>
</evidence>
<evidence type="ECO:0000256" key="2">
    <source>
        <dbReference type="SAM" id="MobiDB-lite"/>
    </source>
</evidence>
<dbReference type="Pfam" id="PF00271">
    <property type="entry name" value="Helicase_C"/>
    <property type="match status" value="1"/>
</dbReference>
<dbReference type="InterPro" id="IPR049730">
    <property type="entry name" value="SNF2/RAD54-like_C"/>
</dbReference>
<dbReference type="SMART" id="SM00490">
    <property type="entry name" value="HELICc"/>
    <property type="match status" value="1"/>
</dbReference>
<feature type="compositionally biased region" description="Polar residues" evidence="2">
    <location>
        <begin position="1"/>
        <end position="12"/>
    </location>
</feature>
<dbReference type="Gene3D" id="3.40.50.300">
    <property type="entry name" value="P-loop containing nucleotide triphosphate hydrolases"/>
    <property type="match status" value="1"/>
</dbReference>
<evidence type="ECO:0000313" key="5">
    <source>
        <dbReference type="Proteomes" id="UP000887572"/>
    </source>
</evidence>
<dbReference type="Proteomes" id="UP000887572">
    <property type="component" value="Unplaced"/>
</dbReference>
<dbReference type="PROSITE" id="PS51192">
    <property type="entry name" value="HELICASE_ATP_BIND_1"/>
    <property type="match status" value="1"/>
</dbReference>
<dbReference type="InterPro" id="IPR000330">
    <property type="entry name" value="SNF2_N"/>
</dbReference>
<proteinExistence type="predicted"/>